<dbReference type="Pfam" id="PF12395">
    <property type="entry name" value="DUF3658"/>
    <property type="match status" value="1"/>
</dbReference>
<sequence>MREKTNDIFLINTSKAYKVYFNRPCINHFPLDTAEINPDELKVIYEKSRTTKPLLHENRKRFVQEWESLAKKQEVLRIWQNGEIQSVPENFYDQYIINTARRLHNSQKNKDSSVNGRENGFNTLLFKVISNIL</sequence>
<dbReference type="InterPro" id="IPR022123">
    <property type="entry name" value="DUF3658"/>
</dbReference>
<dbReference type="RefSeq" id="WP_092470058.1">
    <property type="nucleotide sequence ID" value="NZ_FOOX01000004.1"/>
</dbReference>
<evidence type="ECO:0000313" key="3">
    <source>
        <dbReference type="Proteomes" id="UP000199337"/>
    </source>
</evidence>
<organism evidence="2 3">
    <name type="scientific">Desulfotruncus arcticus DSM 17038</name>
    <dbReference type="NCBI Taxonomy" id="1121424"/>
    <lineage>
        <taxon>Bacteria</taxon>
        <taxon>Bacillati</taxon>
        <taxon>Bacillota</taxon>
        <taxon>Clostridia</taxon>
        <taxon>Eubacteriales</taxon>
        <taxon>Desulfallaceae</taxon>
        <taxon>Desulfotruncus</taxon>
    </lineage>
</organism>
<reference evidence="3" key="1">
    <citation type="submission" date="2016-10" db="EMBL/GenBank/DDBJ databases">
        <authorList>
            <person name="Varghese N."/>
            <person name="Submissions S."/>
        </authorList>
    </citation>
    <scope>NUCLEOTIDE SEQUENCE [LARGE SCALE GENOMIC DNA]</scope>
    <source>
        <strain evidence="3">DSM 17038</strain>
    </source>
</reference>
<name>A0A1I2RD84_9FIRM</name>
<proteinExistence type="predicted"/>
<evidence type="ECO:0000313" key="2">
    <source>
        <dbReference type="EMBL" id="SFG35746.1"/>
    </source>
</evidence>
<keyword evidence="3" id="KW-1185">Reference proteome</keyword>
<evidence type="ECO:0000259" key="1">
    <source>
        <dbReference type="Pfam" id="PF12395"/>
    </source>
</evidence>
<dbReference type="AlphaFoldDB" id="A0A1I2RD84"/>
<gene>
    <name evidence="2" type="ORF">SAMN05660649_01400</name>
</gene>
<dbReference type="STRING" id="341036.SAMN05660649_01400"/>
<dbReference type="Proteomes" id="UP000199337">
    <property type="component" value="Unassembled WGS sequence"/>
</dbReference>
<dbReference type="EMBL" id="FOOX01000004">
    <property type="protein sequence ID" value="SFG35746.1"/>
    <property type="molecule type" value="Genomic_DNA"/>
</dbReference>
<dbReference type="OrthoDB" id="1654031at2"/>
<feature type="domain" description="DUF3658" evidence="1">
    <location>
        <begin position="50"/>
        <end position="102"/>
    </location>
</feature>
<protein>
    <recommendedName>
        <fullName evidence="1">DUF3658 domain-containing protein</fullName>
    </recommendedName>
</protein>
<accession>A0A1I2RD84</accession>